<organism evidence="1 2">
    <name type="scientific">Candidatus Enterococcus moelleringii</name>
    <dbReference type="NCBI Taxonomy" id="2815325"/>
    <lineage>
        <taxon>Bacteria</taxon>
        <taxon>Bacillati</taxon>
        <taxon>Bacillota</taxon>
        <taxon>Bacilli</taxon>
        <taxon>Lactobacillales</taxon>
        <taxon>Enterococcaceae</taxon>
        <taxon>Enterococcus</taxon>
    </lineage>
</organism>
<comment type="caution">
    <text evidence="1">The sequence shown here is derived from an EMBL/GenBank/DDBJ whole genome shotgun (WGS) entry which is preliminary data.</text>
</comment>
<accession>A0ABS3LGV3</accession>
<proteinExistence type="predicted"/>
<gene>
    <name evidence="1" type="ORF">JZO70_22095</name>
</gene>
<reference evidence="1 2" key="1">
    <citation type="submission" date="2021-03" db="EMBL/GenBank/DDBJ databases">
        <title>Enterococcal diversity collection.</title>
        <authorList>
            <person name="Gilmore M.S."/>
            <person name="Schwartzman J."/>
            <person name="Van Tyne D."/>
            <person name="Martin M."/>
            <person name="Earl A.M."/>
            <person name="Manson A.L."/>
            <person name="Straub T."/>
            <person name="Salamzade R."/>
            <person name="Saavedra J."/>
            <person name="Lebreton F."/>
            <person name="Prichula J."/>
            <person name="Schaufler K."/>
            <person name="Gaca A."/>
            <person name="Sgardioli B."/>
            <person name="Wagenaar J."/>
            <person name="Strong T."/>
        </authorList>
    </citation>
    <scope>NUCLEOTIDE SEQUENCE [LARGE SCALE GENOMIC DNA]</scope>
    <source>
        <strain evidence="1 2">669A</strain>
    </source>
</reference>
<evidence type="ECO:0000313" key="1">
    <source>
        <dbReference type="EMBL" id="MBO1308879.1"/>
    </source>
</evidence>
<dbReference type="Pfam" id="PF17723">
    <property type="entry name" value="RHH_8"/>
    <property type="match status" value="1"/>
</dbReference>
<name>A0ABS3LGV3_9ENTE</name>
<keyword evidence="2" id="KW-1185">Reference proteome</keyword>
<sequence>MGNMDFNKSRLIAYSGLVTLTRKDLEKLKARNRKAKISMLGILIVSKDVTAELANQTIESVKVHGMIRASSAVKAVLRQK</sequence>
<dbReference type="Proteomes" id="UP000664601">
    <property type="component" value="Unassembled WGS sequence"/>
</dbReference>
<protein>
    <submittedName>
        <fullName evidence="1">Uncharacterized protein</fullName>
    </submittedName>
</protein>
<dbReference type="InterPro" id="IPR041088">
    <property type="entry name" value="RHH_8"/>
</dbReference>
<dbReference type="EMBL" id="JAFREM010000048">
    <property type="protein sequence ID" value="MBO1308879.1"/>
    <property type="molecule type" value="Genomic_DNA"/>
</dbReference>
<dbReference type="RefSeq" id="WP_207675866.1">
    <property type="nucleotide sequence ID" value="NZ_JAFREM010000048.1"/>
</dbReference>
<evidence type="ECO:0000313" key="2">
    <source>
        <dbReference type="Proteomes" id="UP000664601"/>
    </source>
</evidence>